<dbReference type="SUPFAM" id="SSF102405">
    <property type="entry name" value="MCP/YpsA-like"/>
    <property type="match status" value="1"/>
</dbReference>
<feature type="region of interest" description="Disordered" evidence="1">
    <location>
        <begin position="1"/>
        <end position="20"/>
    </location>
</feature>
<name>E2PXA8_STRCL</name>
<gene>
    <name evidence="2" type="ORF">SCLAV_0953</name>
</gene>
<organism evidence="2 3">
    <name type="scientific">Streptomyces clavuligerus</name>
    <dbReference type="NCBI Taxonomy" id="1901"/>
    <lineage>
        <taxon>Bacteria</taxon>
        <taxon>Bacillati</taxon>
        <taxon>Actinomycetota</taxon>
        <taxon>Actinomycetes</taxon>
        <taxon>Kitasatosporales</taxon>
        <taxon>Streptomycetaceae</taxon>
        <taxon>Streptomyces</taxon>
    </lineage>
</organism>
<dbReference type="eggNOG" id="COG0758">
    <property type="taxonomic scope" value="Bacteria"/>
</dbReference>
<dbReference type="OrthoDB" id="3231229at2"/>
<dbReference type="AlphaFoldDB" id="E2PXA8"/>
<dbReference type="Gene3D" id="3.40.50.450">
    <property type="match status" value="1"/>
</dbReference>
<proteinExistence type="predicted"/>
<dbReference type="Proteomes" id="UP000002357">
    <property type="component" value="Chromosome"/>
</dbReference>
<protein>
    <submittedName>
        <fullName evidence="2">Uncharacterized protein</fullName>
    </submittedName>
</protein>
<evidence type="ECO:0000313" key="3">
    <source>
        <dbReference type="Proteomes" id="UP000002357"/>
    </source>
</evidence>
<sequence>MARTDGSPRRAGTGRGEQRKGWDAVRRIGITGHRFIPREALDHIRVGLRTALHGHTGAGALQAYSSLAVGADQLFADLALEHGAELTAVIPSGNYTEDFGAPGELARFEELRGRAAREVRLGFPRSTGEAYYAAGAYIADHCDRLLAVWDGAPARGLGGTADIVRYAREQGVPVTVIWRAGLERP</sequence>
<reference evidence="2 3" key="1">
    <citation type="journal article" date="2010" name="Genome Biol. Evol.">
        <title>The sequence of a 1.8-mb bacterial linear plasmid reveals a rich evolutionary reservoir of secondary metabolic pathways.</title>
        <authorList>
            <person name="Medema M.H."/>
            <person name="Trefzer A."/>
            <person name="Kovalchuk A."/>
            <person name="van den Berg M."/>
            <person name="Mueller U."/>
            <person name="Heijne W."/>
            <person name="Wu L."/>
            <person name="Alam M.T."/>
            <person name="Ronning C.M."/>
            <person name="Nierman W.C."/>
            <person name="Bovenberg R.A.L."/>
            <person name="Breitling R."/>
            <person name="Takano E."/>
        </authorList>
    </citation>
    <scope>NUCLEOTIDE SEQUENCE [LARGE SCALE GENOMIC DNA]</scope>
    <source>
        <strain evidence="3">ATCC 27064 / DSM 738 / JCM 4710 / NBRC 13307 / NCIMB 12785 / NRRL 3585 / VKM Ac-602</strain>
    </source>
</reference>
<evidence type="ECO:0000256" key="1">
    <source>
        <dbReference type="SAM" id="MobiDB-lite"/>
    </source>
</evidence>
<dbReference type="STRING" id="1901.BB341_23220"/>
<evidence type="ECO:0000313" key="2">
    <source>
        <dbReference type="EMBL" id="EFG06030.1"/>
    </source>
</evidence>
<keyword evidence="3" id="KW-1185">Reference proteome</keyword>
<dbReference type="EMBL" id="CM000913">
    <property type="protein sequence ID" value="EFG06030.1"/>
    <property type="molecule type" value="Genomic_DNA"/>
</dbReference>
<accession>E2PXA8</accession>